<evidence type="ECO:0000313" key="5">
    <source>
        <dbReference type="Proteomes" id="UP000620550"/>
    </source>
</evidence>
<accession>A0ABQ3HX26</accession>
<dbReference type="PANTHER" id="PTHR43800">
    <property type="entry name" value="PEPTIDYL-LYSINE N-ACETYLTRANSFERASE YJAB"/>
    <property type="match status" value="1"/>
</dbReference>
<name>A0ABQ3HX26_9SPHI</name>
<comment type="caution">
    <text evidence="4">The sequence shown here is derived from an EMBL/GenBank/DDBJ whole genome shotgun (WGS) entry which is preliminary data.</text>
</comment>
<evidence type="ECO:0000259" key="3">
    <source>
        <dbReference type="PROSITE" id="PS51186"/>
    </source>
</evidence>
<dbReference type="Pfam" id="PF00583">
    <property type="entry name" value="Acetyltransf_1"/>
    <property type="match status" value="1"/>
</dbReference>
<dbReference type="EMBL" id="BNAF01000003">
    <property type="protein sequence ID" value="GHE29315.1"/>
    <property type="molecule type" value="Genomic_DNA"/>
</dbReference>
<organism evidence="4 5">
    <name type="scientific">Sphingobacterium griseoflavum</name>
    <dbReference type="NCBI Taxonomy" id="1474952"/>
    <lineage>
        <taxon>Bacteria</taxon>
        <taxon>Pseudomonadati</taxon>
        <taxon>Bacteroidota</taxon>
        <taxon>Sphingobacteriia</taxon>
        <taxon>Sphingobacteriales</taxon>
        <taxon>Sphingobacteriaceae</taxon>
        <taxon>Sphingobacterium</taxon>
    </lineage>
</organism>
<keyword evidence="1" id="KW-0808">Transferase</keyword>
<dbReference type="RefSeq" id="WP_189625533.1">
    <property type="nucleotide sequence ID" value="NZ_BNAF01000003.1"/>
</dbReference>
<evidence type="ECO:0000256" key="2">
    <source>
        <dbReference type="ARBA" id="ARBA00023315"/>
    </source>
</evidence>
<dbReference type="Proteomes" id="UP000620550">
    <property type="component" value="Unassembled WGS sequence"/>
</dbReference>
<dbReference type="PROSITE" id="PS51186">
    <property type="entry name" value="GNAT"/>
    <property type="match status" value="1"/>
</dbReference>
<proteinExistence type="predicted"/>
<dbReference type="CDD" id="cd04301">
    <property type="entry name" value="NAT_SF"/>
    <property type="match status" value="1"/>
</dbReference>
<dbReference type="PANTHER" id="PTHR43800:SF1">
    <property type="entry name" value="PEPTIDYL-LYSINE N-ACETYLTRANSFERASE YJAB"/>
    <property type="match status" value="1"/>
</dbReference>
<evidence type="ECO:0000313" key="4">
    <source>
        <dbReference type="EMBL" id="GHE29315.1"/>
    </source>
</evidence>
<protein>
    <submittedName>
        <fullName evidence="4">N-acetyltransferase</fullName>
    </submittedName>
</protein>
<gene>
    <name evidence="4" type="ORF">GCM10017764_10100</name>
</gene>
<keyword evidence="2" id="KW-0012">Acyltransferase</keyword>
<evidence type="ECO:0000256" key="1">
    <source>
        <dbReference type="ARBA" id="ARBA00022679"/>
    </source>
</evidence>
<dbReference type="InterPro" id="IPR000182">
    <property type="entry name" value="GNAT_dom"/>
</dbReference>
<sequence>MEIVQAGQEAISVIENLAQRSWRAGYAGVLSSNQIEFMLDKMYSPTGLLEAMHDGCIFYLALANGNPVGFIGLKTKSSAVLRIEKIYLLPEVQGKGYGKRLINFAMKQAARADIPFVQLNVNRKNKAYYFYLKQGFTVVAEVDIPYYGYILDDYVMQKPL</sequence>
<reference evidence="5" key="1">
    <citation type="journal article" date="2019" name="Int. J. Syst. Evol. Microbiol.">
        <title>The Global Catalogue of Microorganisms (GCM) 10K type strain sequencing project: providing services to taxonomists for standard genome sequencing and annotation.</title>
        <authorList>
            <consortium name="The Broad Institute Genomics Platform"/>
            <consortium name="The Broad Institute Genome Sequencing Center for Infectious Disease"/>
            <person name="Wu L."/>
            <person name="Ma J."/>
        </authorList>
    </citation>
    <scope>NUCLEOTIDE SEQUENCE [LARGE SCALE GENOMIC DNA]</scope>
    <source>
        <strain evidence="5">CGMCC 1.12966</strain>
    </source>
</reference>
<dbReference type="InterPro" id="IPR016181">
    <property type="entry name" value="Acyl_CoA_acyltransferase"/>
</dbReference>
<dbReference type="SUPFAM" id="SSF55729">
    <property type="entry name" value="Acyl-CoA N-acyltransferases (Nat)"/>
    <property type="match status" value="1"/>
</dbReference>
<keyword evidence="5" id="KW-1185">Reference proteome</keyword>
<dbReference type="Gene3D" id="3.40.630.30">
    <property type="match status" value="1"/>
</dbReference>
<feature type="domain" description="N-acetyltransferase" evidence="3">
    <location>
        <begin position="1"/>
        <end position="160"/>
    </location>
</feature>